<dbReference type="EMBL" id="JABSTR010000003">
    <property type="protein sequence ID" value="KAH9365411.1"/>
    <property type="molecule type" value="Genomic_DNA"/>
</dbReference>
<protein>
    <submittedName>
        <fullName evidence="2">Uncharacterized protein</fullName>
    </submittedName>
</protein>
<dbReference type="VEuPathDB" id="VectorBase:HLOH_061514"/>
<feature type="region of interest" description="Disordered" evidence="1">
    <location>
        <begin position="1"/>
        <end position="24"/>
    </location>
</feature>
<evidence type="ECO:0000256" key="1">
    <source>
        <dbReference type="SAM" id="MobiDB-lite"/>
    </source>
</evidence>
<comment type="caution">
    <text evidence="2">The sequence shown here is derived from an EMBL/GenBank/DDBJ whole genome shotgun (WGS) entry which is preliminary data.</text>
</comment>
<gene>
    <name evidence="2" type="ORF">HPB48_017655</name>
</gene>
<name>A0A9J6FRL0_HAELO</name>
<sequence length="105" mass="11408">MSYDSLSSGGGQYTQHMRDGSLGKRHLYETLPKSPETQGQPVYGMAAALALLSKLRPQGRRGHGDEAYTVPLQLLGCGTLTRQAISFTQCKNVRRVGLETGVEVQ</sequence>
<proteinExistence type="predicted"/>
<accession>A0A9J6FRL0</accession>
<keyword evidence="3" id="KW-1185">Reference proteome</keyword>
<evidence type="ECO:0000313" key="2">
    <source>
        <dbReference type="EMBL" id="KAH9365411.1"/>
    </source>
</evidence>
<reference evidence="2 3" key="1">
    <citation type="journal article" date="2020" name="Cell">
        <title>Large-Scale Comparative Analyses of Tick Genomes Elucidate Their Genetic Diversity and Vector Capacities.</title>
        <authorList>
            <consortium name="Tick Genome and Microbiome Consortium (TIGMIC)"/>
            <person name="Jia N."/>
            <person name="Wang J."/>
            <person name="Shi W."/>
            <person name="Du L."/>
            <person name="Sun Y."/>
            <person name="Zhan W."/>
            <person name="Jiang J.F."/>
            <person name="Wang Q."/>
            <person name="Zhang B."/>
            <person name="Ji P."/>
            <person name="Bell-Sakyi L."/>
            <person name="Cui X.M."/>
            <person name="Yuan T.T."/>
            <person name="Jiang B.G."/>
            <person name="Yang W.F."/>
            <person name="Lam T.T."/>
            <person name="Chang Q.C."/>
            <person name="Ding S.J."/>
            <person name="Wang X.J."/>
            <person name="Zhu J.G."/>
            <person name="Ruan X.D."/>
            <person name="Zhao L."/>
            <person name="Wei J.T."/>
            <person name="Ye R.Z."/>
            <person name="Que T.C."/>
            <person name="Du C.H."/>
            <person name="Zhou Y.H."/>
            <person name="Cheng J.X."/>
            <person name="Dai P.F."/>
            <person name="Guo W.B."/>
            <person name="Han X.H."/>
            <person name="Huang E.J."/>
            <person name="Li L.F."/>
            <person name="Wei W."/>
            <person name="Gao Y.C."/>
            <person name="Liu J.Z."/>
            <person name="Shao H.Z."/>
            <person name="Wang X."/>
            <person name="Wang C.C."/>
            <person name="Yang T.C."/>
            <person name="Huo Q.B."/>
            <person name="Li W."/>
            <person name="Chen H.Y."/>
            <person name="Chen S.E."/>
            <person name="Zhou L.G."/>
            <person name="Ni X.B."/>
            <person name="Tian J.H."/>
            <person name="Sheng Y."/>
            <person name="Liu T."/>
            <person name="Pan Y.S."/>
            <person name="Xia L.Y."/>
            <person name="Li J."/>
            <person name="Zhao F."/>
            <person name="Cao W.C."/>
        </authorList>
    </citation>
    <scope>NUCLEOTIDE SEQUENCE [LARGE SCALE GENOMIC DNA]</scope>
    <source>
        <strain evidence="2">HaeL-2018</strain>
    </source>
</reference>
<evidence type="ECO:0000313" key="3">
    <source>
        <dbReference type="Proteomes" id="UP000821853"/>
    </source>
</evidence>
<dbReference type="Proteomes" id="UP000821853">
    <property type="component" value="Unassembled WGS sequence"/>
</dbReference>
<organism evidence="2 3">
    <name type="scientific">Haemaphysalis longicornis</name>
    <name type="common">Bush tick</name>
    <dbReference type="NCBI Taxonomy" id="44386"/>
    <lineage>
        <taxon>Eukaryota</taxon>
        <taxon>Metazoa</taxon>
        <taxon>Ecdysozoa</taxon>
        <taxon>Arthropoda</taxon>
        <taxon>Chelicerata</taxon>
        <taxon>Arachnida</taxon>
        <taxon>Acari</taxon>
        <taxon>Parasitiformes</taxon>
        <taxon>Ixodida</taxon>
        <taxon>Ixodoidea</taxon>
        <taxon>Ixodidae</taxon>
        <taxon>Haemaphysalinae</taxon>
        <taxon>Haemaphysalis</taxon>
    </lineage>
</organism>
<dbReference type="AlphaFoldDB" id="A0A9J6FRL0"/>